<name>A0A4Z1SXN9_GIAMU</name>
<dbReference type="Proteomes" id="UP000315496">
    <property type="component" value="Chromosome 1"/>
</dbReference>
<dbReference type="EMBL" id="VDLU01000001">
    <property type="protein sequence ID" value="TNJ30484.1"/>
    <property type="molecule type" value="Genomic_DNA"/>
</dbReference>
<reference evidence="1 2" key="1">
    <citation type="submission" date="2019-05" db="EMBL/GenBank/DDBJ databases">
        <title>The compact genome of Giardia muris reveals important steps in the evolution of intestinal protozoan parasites.</title>
        <authorList>
            <person name="Xu F."/>
            <person name="Jimenez-Gonzalez A."/>
            <person name="Einarsson E."/>
            <person name="Astvaldsson A."/>
            <person name="Peirasmaki D."/>
            <person name="Eckmann L."/>
            <person name="Andersson J.O."/>
            <person name="Svard S.G."/>
            <person name="Jerlstrom-Hultqvist J."/>
        </authorList>
    </citation>
    <scope>NUCLEOTIDE SEQUENCE [LARGE SCALE GENOMIC DNA]</scope>
    <source>
        <strain evidence="1 2">Roberts-Thomson</strain>
    </source>
</reference>
<comment type="caution">
    <text evidence="1">The sequence shown here is derived from an EMBL/GenBank/DDBJ whole genome shotgun (WGS) entry which is preliminary data.</text>
</comment>
<organism evidence="1 2">
    <name type="scientific">Giardia muris</name>
    <dbReference type="NCBI Taxonomy" id="5742"/>
    <lineage>
        <taxon>Eukaryota</taxon>
        <taxon>Metamonada</taxon>
        <taxon>Diplomonadida</taxon>
        <taxon>Hexamitidae</taxon>
        <taxon>Giardiinae</taxon>
        <taxon>Giardia</taxon>
    </lineage>
</organism>
<dbReference type="AlphaFoldDB" id="A0A4Z1SXN9"/>
<evidence type="ECO:0000313" key="2">
    <source>
        <dbReference type="Proteomes" id="UP000315496"/>
    </source>
</evidence>
<protein>
    <submittedName>
        <fullName evidence="1">Uncharacterized protein</fullName>
    </submittedName>
</protein>
<evidence type="ECO:0000313" key="1">
    <source>
        <dbReference type="EMBL" id="TNJ30484.1"/>
    </source>
</evidence>
<accession>A0A4Z1SXN9</accession>
<proteinExistence type="predicted"/>
<dbReference type="VEuPathDB" id="GiardiaDB:GMRT_12691"/>
<gene>
    <name evidence="1" type="ORF">GMRT_12691</name>
</gene>
<dbReference type="OrthoDB" id="10249393at2759"/>
<keyword evidence="2" id="KW-1185">Reference proteome</keyword>
<sequence>MASPMALVNSLEYNKRMILKHRGQNLDVITLRYTGEDLRANQGLLAAFHAVYTHILPDVDKAECREDLLKPGTVHIGVFRSEGDVRADWRTRPIRILRHYRTDPSDEVEANSSFSGPTDDEEDTGDRMLLKALDFVRNQRSSRESGTIKKTLPELHRRVLDGRMSDEELDSSQRKVRPKDMILGAASILIRDSVEGIDEPCKMCQLVYIGVRTRFQLLKLGRQLLATSMYQEAVQTFDCNVYFTYAGSNAIRFFRYGGLDDDPLLAGRYAHIDNQWTDVLPMVRILKSPIDLTKALQRLPGVTNRSRVYAQWRDATFKRYAEEATFVSHLISELDFLQQRVTKLEQTDRNYNTVLTQERSRCIMYEQIIARLETQLLAAGITPDINRDEIMQTVIEKMTETKERM</sequence>